<dbReference type="Gramene" id="EFJ18824">
    <property type="protein sequence ID" value="EFJ18824"/>
    <property type="gene ID" value="SELMODRAFT_419623"/>
</dbReference>
<organism evidence="3">
    <name type="scientific">Selaginella moellendorffii</name>
    <name type="common">Spikemoss</name>
    <dbReference type="NCBI Taxonomy" id="88036"/>
    <lineage>
        <taxon>Eukaryota</taxon>
        <taxon>Viridiplantae</taxon>
        <taxon>Streptophyta</taxon>
        <taxon>Embryophyta</taxon>
        <taxon>Tracheophyta</taxon>
        <taxon>Lycopodiopsida</taxon>
        <taxon>Selaginellales</taxon>
        <taxon>Selaginellaceae</taxon>
        <taxon>Selaginella</taxon>
    </lineage>
</organism>
<dbReference type="STRING" id="88036.D8S9I7"/>
<evidence type="ECO:0000313" key="2">
    <source>
        <dbReference type="EMBL" id="EFJ18824.1"/>
    </source>
</evidence>
<protein>
    <submittedName>
        <fullName evidence="2">Uncharacterized protein</fullName>
    </submittedName>
</protein>
<dbReference type="EMBL" id="GL377608">
    <property type="protein sequence ID" value="EFJ18824.1"/>
    <property type="molecule type" value="Genomic_DNA"/>
</dbReference>
<evidence type="ECO:0000313" key="3">
    <source>
        <dbReference type="Proteomes" id="UP000001514"/>
    </source>
</evidence>
<proteinExistence type="predicted"/>
<feature type="region of interest" description="Disordered" evidence="1">
    <location>
        <begin position="58"/>
        <end position="101"/>
    </location>
</feature>
<gene>
    <name evidence="2" type="ORF">SELMODRAFT_419623</name>
</gene>
<dbReference type="eggNOG" id="KOG1424">
    <property type="taxonomic scope" value="Eukaryota"/>
</dbReference>
<keyword evidence="3" id="KW-1185">Reference proteome</keyword>
<feature type="compositionally biased region" description="Acidic residues" evidence="1">
    <location>
        <begin position="60"/>
        <end position="75"/>
    </location>
</feature>
<sequence>MVATSVLPIDKMTDYKGLIQDQNRPPTAGELLKSYAQSRGYVALRGLLDETQSALKDYLNGEEDEEDEEGEEEEEGSKTATATGESNLKAGLDVQKLLTHT</sequence>
<dbReference type="Proteomes" id="UP000001514">
    <property type="component" value="Unassembled WGS sequence"/>
</dbReference>
<dbReference type="KEGG" id="smo:SELMODRAFT_419623"/>
<dbReference type="InParanoid" id="D8S9I7"/>
<name>D8S9I7_SELML</name>
<dbReference type="AlphaFoldDB" id="D8S9I7"/>
<dbReference type="HOGENOM" id="CLU_2296550_0_0_1"/>
<evidence type="ECO:0000256" key="1">
    <source>
        <dbReference type="SAM" id="MobiDB-lite"/>
    </source>
</evidence>
<reference evidence="2 3" key="1">
    <citation type="journal article" date="2011" name="Science">
        <title>The Selaginella genome identifies genetic changes associated with the evolution of vascular plants.</title>
        <authorList>
            <person name="Banks J.A."/>
            <person name="Nishiyama T."/>
            <person name="Hasebe M."/>
            <person name="Bowman J.L."/>
            <person name="Gribskov M."/>
            <person name="dePamphilis C."/>
            <person name="Albert V.A."/>
            <person name="Aono N."/>
            <person name="Aoyama T."/>
            <person name="Ambrose B.A."/>
            <person name="Ashton N.W."/>
            <person name="Axtell M.J."/>
            <person name="Barker E."/>
            <person name="Barker M.S."/>
            <person name="Bennetzen J.L."/>
            <person name="Bonawitz N.D."/>
            <person name="Chapple C."/>
            <person name="Cheng C."/>
            <person name="Correa L.G."/>
            <person name="Dacre M."/>
            <person name="DeBarry J."/>
            <person name="Dreyer I."/>
            <person name="Elias M."/>
            <person name="Engstrom E.M."/>
            <person name="Estelle M."/>
            <person name="Feng L."/>
            <person name="Finet C."/>
            <person name="Floyd S.K."/>
            <person name="Frommer W.B."/>
            <person name="Fujita T."/>
            <person name="Gramzow L."/>
            <person name="Gutensohn M."/>
            <person name="Harholt J."/>
            <person name="Hattori M."/>
            <person name="Heyl A."/>
            <person name="Hirai T."/>
            <person name="Hiwatashi Y."/>
            <person name="Ishikawa M."/>
            <person name="Iwata M."/>
            <person name="Karol K.G."/>
            <person name="Koehler B."/>
            <person name="Kolukisaoglu U."/>
            <person name="Kubo M."/>
            <person name="Kurata T."/>
            <person name="Lalonde S."/>
            <person name="Li K."/>
            <person name="Li Y."/>
            <person name="Litt A."/>
            <person name="Lyons E."/>
            <person name="Manning G."/>
            <person name="Maruyama T."/>
            <person name="Michael T.P."/>
            <person name="Mikami K."/>
            <person name="Miyazaki S."/>
            <person name="Morinaga S."/>
            <person name="Murata T."/>
            <person name="Mueller-Roeber B."/>
            <person name="Nelson D.R."/>
            <person name="Obara M."/>
            <person name="Oguri Y."/>
            <person name="Olmstead R.G."/>
            <person name="Onodera N."/>
            <person name="Petersen B.L."/>
            <person name="Pils B."/>
            <person name="Prigge M."/>
            <person name="Rensing S.A."/>
            <person name="Riano-Pachon D.M."/>
            <person name="Roberts A.W."/>
            <person name="Sato Y."/>
            <person name="Scheller H.V."/>
            <person name="Schulz B."/>
            <person name="Schulz C."/>
            <person name="Shakirov E.V."/>
            <person name="Shibagaki N."/>
            <person name="Shinohara N."/>
            <person name="Shippen D.E."/>
            <person name="Soerensen I."/>
            <person name="Sotooka R."/>
            <person name="Sugimoto N."/>
            <person name="Sugita M."/>
            <person name="Sumikawa N."/>
            <person name="Tanurdzic M."/>
            <person name="Theissen G."/>
            <person name="Ulvskov P."/>
            <person name="Wakazuki S."/>
            <person name="Weng J.K."/>
            <person name="Willats W.W."/>
            <person name="Wipf D."/>
            <person name="Wolf P.G."/>
            <person name="Yang L."/>
            <person name="Zimmer A.D."/>
            <person name="Zhu Q."/>
            <person name="Mitros T."/>
            <person name="Hellsten U."/>
            <person name="Loque D."/>
            <person name="Otillar R."/>
            <person name="Salamov A."/>
            <person name="Schmutz J."/>
            <person name="Shapiro H."/>
            <person name="Lindquist E."/>
            <person name="Lucas S."/>
            <person name="Rokhsar D."/>
            <person name="Grigoriev I.V."/>
        </authorList>
    </citation>
    <scope>NUCLEOTIDE SEQUENCE [LARGE SCALE GENOMIC DNA]</scope>
</reference>
<accession>D8S9I7</accession>